<sequence>MYECRKCVEIAKEMTLTYLAYVKQDGTKVVFFVTGEEILYSRNANEKDYHTKGVAVINAFKQIKEKPDRMGTSKPEPDKPARVEPGEDNINKCKVKKAIKSFKNEKSADIDGLPLEVFKSGGNEITEYLYKFLNKIWDEEKIPTEWVKRLLVKLP</sequence>
<feature type="region of interest" description="Disordered" evidence="1">
    <location>
        <begin position="65"/>
        <end position="89"/>
    </location>
</feature>
<gene>
    <name evidence="2" type="ORF">MCOR_12610</name>
</gene>
<evidence type="ECO:0000313" key="2">
    <source>
        <dbReference type="EMBL" id="CAC5375674.1"/>
    </source>
</evidence>
<evidence type="ECO:0000313" key="3">
    <source>
        <dbReference type="Proteomes" id="UP000507470"/>
    </source>
</evidence>
<dbReference type="AlphaFoldDB" id="A0A6J8AY18"/>
<accession>A0A6J8AY18</accession>
<dbReference type="EMBL" id="CACVKT020002154">
    <property type="protein sequence ID" value="CAC5375674.1"/>
    <property type="molecule type" value="Genomic_DNA"/>
</dbReference>
<keyword evidence="3" id="KW-1185">Reference proteome</keyword>
<dbReference type="OrthoDB" id="6145148at2759"/>
<evidence type="ECO:0000256" key="1">
    <source>
        <dbReference type="SAM" id="MobiDB-lite"/>
    </source>
</evidence>
<organism evidence="2 3">
    <name type="scientific">Mytilus coruscus</name>
    <name type="common">Sea mussel</name>
    <dbReference type="NCBI Taxonomy" id="42192"/>
    <lineage>
        <taxon>Eukaryota</taxon>
        <taxon>Metazoa</taxon>
        <taxon>Spiralia</taxon>
        <taxon>Lophotrochozoa</taxon>
        <taxon>Mollusca</taxon>
        <taxon>Bivalvia</taxon>
        <taxon>Autobranchia</taxon>
        <taxon>Pteriomorphia</taxon>
        <taxon>Mytilida</taxon>
        <taxon>Mytiloidea</taxon>
        <taxon>Mytilidae</taxon>
        <taxon>Mytilinae</taxon>
        <taxon>Mytilus</taxon>
    </lineage>
</organism>
<name>A0A6J8AY18_MYTCO</name>
<proteinExistence type="predicted"/>
<dbReference type="Proteomes" id="UP000507470">
    <property type="component" value="Unassembled WGS sequence"/>
</dbReference>
<protein>
    <submittedName>
        <fullName evidence="2">Uncharacterized protein</fullName>
    </submittedName>
</protein>
<reference evidence="2 3" key="1">
    <citation type="submission" date="2020-06" db="EMBL/GenBank/DDBJ databases">
        <authorList>
            <person name="Li R."/>
            <person name="Bekaert M."/>
        </authorList>
    </citation>
    <scope>NUCLEOTIDE SEQUENCE [LARGE SCALE GENOMIC DNA]</scope>
    <source>
        <strain evidence="3">wild</strain>
    </source>
</reference>